<dbReference type="PANTHER" id="PTHR31735">
    <property type="entry name" value="VACUOLAR MEMBRANE PROTEIN YPL162C"/>
    <property type="match status" value="1"/>
</dbReference>
<feature type="transmembrane region" description="Helical" evidence="2">
    <location>
        <begin position="200"/>
        <end position="223"/>
    </location>
</feature>
<feature type="transmembrane region" description="Helical" evidence="2">
    <location>
        <begin position="42"/>
        <end position="62"/>
    </location>
</feature>
<feature type="transmembrane region" description="Helical" evidence="2">
    <location>
        <begin position="106"/>
        <end position="132"/>
    </location>
</feature>
<protein>
    <recommendedName>
        <fullName evidence="5">Transmembrane protein 110</fullName>
    </recommendedName>
</protein>
<accession>A0AA88IFT1</accession>
<evidence type="ECO:0008006" key="5">
    <source>
        <dbReference type="Google" id="ProtNLM"/>
    </source>
</evidence>
<feature type="compositionally biased region" description="Basic and acidic residues" evidence="1">
    <location>
        <begin position="236"/>
        <end position="248"/>
    </location>
</feature>
<gene>
    <name evidence="3" type="ORF">QYM36_008380</name>
</gene>
<keyword evidence="2" id="KW-1133">Transmembrane helix</keyword>
<reference evidence="3" key="1">
    <citation type="submission" date="2023-07" db="EMBL/GenBank/DDBJ databases">
        <title>Chromosome-level genome assembly of Artemia franciscana.</title>
        <authorList>
            <person name="Jo E."/>
        </authorList>
    </citation>
    <scope>NUCLEOTIDE SEQUENCE</scope>
    <source>
        <tissue evidence="3">Whole body</tissue>
    </source>
</reference>
<feature type="region of interest" description="Disordered" evidence="1">
    <location>
        <begin position="233"/>
        <end position="264"/>
    </location>
</feature>
<feature type="transmembrane region" description="Helical" evidence="2">
    <location>
        <begin position="153"/>
        <end position="177"/>
    </location>
</feature>
<dbReference type="InterPro" id="IPR022127">
    <property type="entry name" value="STIMATE/YPL162C"/>
</dbReference>
<keyword evidence="4" id="KW-1185">Reference proteome</keyword>
<proteinExistence type="predicted"/>
<evidence type="ECO:0000256" key="2">
    <source>
        <dbReference type="SAM" id="Phobius"/>
    </source>
</evidence>
<name>A0AA88IFT1_ARTSF</name>
<evidence type="ECO:0000313" key="3">
    <source>
        <dbReference type="EMBL" id="KAK2727880.1"/>
    </source>
</evidence>
<comment type="caution">
    <text evidence="3">The sequence shown here is derived from an EMBL/GenBank/DDBJ whole genome shotgun (WGS) entry which is preliminary data.</text>
</comment>
<dbReference type="Proteomes" id="UP001187531">
    <property type="component" value="Unassembled WGS sequence"/>
</dbReference>
<dbReference type="EMBL" id="JAVRJZ010000001">
    <property type="protein sequence ID" value="KAK2727880.1"/>
    <property type="molecule type" value="Genomic_DNA"/>
</dbReference>
<dbReference type="AlphaFoldDB" id="A0AA88IFT1"/>
<feature type="compositionally biased region" description="Acidic residues" evidence="1">
    <location>
        <begin position="249"/>
        <end position="264"/>
    </location>
</feature>
<feature type="non-terminal residue" evidence="3">
    <location>
        <position position="284"/>
    </location>
</feature>
<organism evidence="3 4">
    <name type="scientific">Artemia franciscana</name>
    <name type="common">Brine shrimp</name>
    <name type="synonym">Artemia sanfranciscana</name>
    <dbReference type="NCBI Taxonomy" id="6661"/>
    <lineage>
        <taxon>Eukaryota</taxon>
        <taxon>Metazoa</taxon>
        <taxon>Ecdysozoa</taxon>
        <taxon>Arthropoda</taxon>
        <taxon>Crustacea</taxon>
        <taxon>Branchiopoda</taxon>
        <taxon>Anostraca</taxon>
        <taxon>Artemiidae</taxon>
        <taxon>Artemia</taxon>
    </lineage>
</organism>
<keyword evidence="2" id="KW-0812">Transmembrane</keyword>
<keyword evidence="2" id="KW-0472">Membrane</keyword>
<evidence type="ECO:0000313" key="4">
    <source>
        <dbReference type="Proteomes" id="UP001187531"/>
    </source>
</evidence>
<evidence type="ECO:0000256" key="1">
    <source>
        <dbReference type="SAM" id="MobiDB-lite"/>
    </source>
</evidence>
<dbReference type="GO" id="GO:0016020">
    <property type="term" value="C:membrane"/>
    <property type="evidence" value="ECO:0007669"/>
    <property type="project" value="TreeGrafter"/>
</dbReference>
<dbReference type="Pfam" id="PF12400">
    <property type="entry name" value="STIMATE"/>
    <property type="match status" value="1"/>
</dbReference>
<dbReference type="PANTHER" id="PTHR31735:SF1">
    <property type="entry name" value="VACUOLAR MEMBRANE PROTEIN YPL162C"/>
    <property type="match status" value="1"/>
</dbReference>
<sequence>RRSRRNLLLSMPRSILPSVASTYDNRSRAECEKDALTDSFGWAVQILLASLAFACLVLKRFCEPRSERRTWLVWFYDTSKQGLGAMVIHFANIFLASTFSGDPCTWYLVSFLLDSSVGLLVIYAGIRLTIYLAERNRWEYLIFGEYGSPPSPFAWSCQCAIYMSIMGVEKILITGLIQLEFWDSVREWILSPITNPKLEIALVLLIVPFFVNVLMFWVTDNFLMRGHRGRKRSKRDSRNSLRHQRADKESEDEEDNPLLSGDDELLGVKEDLQLRSKKLRSQIV</sequence>